<evidence type="ECO:0000313" key="2">
    <source>
        <dbReference type="Proteomes" id="UP000464249"/>
    </source>
</evidence>
<evidence type="ECO:0000313" key="1">
    <source>
        <dbReference type="EMBL" id="QHR73503.1"/>
    </source>
</evidence>
<sequence>MEHEDLVDELLELIEAENKADLQARAAYMVGNIKKSRHYAGLRVKAQEALLQFLDSVTITKRTEQ</sequence>
<reference evidence="2" key="1">
    <citation type="submission" date="2019-12" db="EMBL/GenBank/DDBJ databases">
        <authorList>
            <person name="Olsen N.S."/>
            <person name="Junco L.M.F."/>
            <person name="Kot W."/>
            <person name="Hansen L.H."/>
        </authorList>
    </citation>
    <scope>NUCLEOTIDE SEQUENCE [LARGE SCALE GENOMIC DNA]</scope>
</reference>
<name>A0A6B9X3J6_9CAUD</name>
<proteinExistence type="predicted"/>
<dbReference type="EMBL" id="MN850629">
    <property type="protein sequence ID" value="QHR73503.1"/>
    <property type="molecule type" value="Genomic_DNA"/>
</dbReference>
<keyword evidence="2" id="KW-1185">Reference proteome</keyword>
<organism evidence="1 2">
    <name type="scientific">Escherichia phage mckay</name>
    <dbReference type="NCBI Taxonomy" id="2696416"/>
    <lineage>
        <taxon>Viruses</taxon>
        <taxon>Duplodnaviria</taxon>
        <taxon>Heunggongvirae</taxon>
        <taxon>Uroviricota</taxon>
        <taxon>Caudoviricetes</taxon>
        <taxon>Dhillonvirus</taxon>
        <taxon>Dhillonvirus mckay</taxon>
    </lineage>
</organism>
<protein>
    <submittedName>
        <fullName evidence="1">Uncharacterized protein</fullName>
    </submittedName>
</protein>
<accession>A0A6B9X3J6</accession>
<dbReference type="Proteomes" id="UP000464249">
    <property type="component" value="Segment"/>
</dbReference>
<gene>
    <name evidence="1" type="ORF">mckay_59</name>
</gene>